<sequence>MSRCFSFPPPGYLRNTDTLIEESIKIQLDTEKPNKDRKEKKDKKDRNETKEERKLRKEKKRERKEKRKREKEETQKDSKLKLVNEEKEPKDNVKLQKGKYYENEHVEKSDITEELDKPVSSPQEPYSSDSSQSSKRKRDTLLPSKDNGTGIRIRLPLRKHKEPEEVKRGFQLGSSSRSVGISDSTTQESRKVQRPLQGVTKVENTNQLPGNSASCRPLLKKVETHSSSQVCRPLLEKVETHTSSDVFIRPPQKKVETLLPGNSAFRVCRPQPLKKVETSLPGNSVSQVCRPPPLKKVETLLPVNSAPKVCRPPLRKDETLSQFNASSASKVCRPPLRKDELNVNSASKVCRPSLSKDETHNQLSVNSASKVCRPTLIKDETHNQLNANSASKVCKALNNLVPVDAPSKPLKNLVPVVAPTANESVNEESRRMESLYNSLLTIPPIKYDCFDSLDQDWLFRAEPVSKKKKIDDAIQCSKSLWPPRAQYMPEVEMYALPFTVPF</sequence>
<dbReference type="PANTHER" id="PTHR34660:SF7">
    <property type="entry name" value="DNA LIGASE-LIKE PROTEIN"/>
    <property type="match status" value="1"/>
</dbReference>
<feature type="compositionally biased region" description="Basic and acidic residues" evidence="1">
    <location>
        <begin position="70"/>
        <end position="117"/>
    </location>
</feature>
<accession>A0AAV1A7S9</accession>
<feature type="compositionally biased region" description="Low complexity" evidence="1">
    <location>
        <begin position="120"/>
        <end position="133"/>
    </location>
</feature>
<protein>
    <submittedName>
        <fullName evidence="2">Uncharacterized protein</fullName>
    </submittedName>
</protein>
<feature type="region of interest" description="Disordered" evidence="1">
    <location>
        <begin position="23"/>
        <end position="194"/>
    </location>
</feature>
<reference evidence="2 3" key="1">
    <citation type="submission" date="2023-01" db="EMBL/GenBank/DDBJ databases">
        <authorList>
            <person name="Kreplak J."/>
        </authorList>
    </citation>
    <scope>NUCLEOTIDE SEQUENCE [LARGE SCALE GENOMIC DNA]</scope>
</reference>
<dbReference type="PANTHER" id="PTHR34660">
    <property type="entry name" value="MYB-LIKE PROTEIN X"/>
    <property type="match status" value="1"/>
</dbReference>
<dbReference type="Proteomes" id="UP001157006">
    <property type="component" value="Chromosome 3"/>
</dbReference>
<feature type="compositionally biased region" description="Low complexity" evidence="1">
    <location>
        <begin position="174"/>
        <end position="184"/>
    </location>
</feature>
<keyword evidence="3" id="KW-1185">Reference proteome</keyword>
<evidence type="ECO:0000313" key="3">
    <source>
        <dbReference type="Proteomes" id="UP001157006"/>
    </source>
</evidence>
<proteinExistence type="predicted"/>
<evidence type="ECO:0000256" key="1">
    <source>
        <dbReference type="SAM" id="MobiDB-lite"/>
    </source>
</evidence>
<feature type="compositionally biased region" description="Basic and acidic residues" evidence="1">
    <location>
        <begin position="23"/>
        <end position="55"/>
    </location>
</feature>
<gene>
    <name evidence="2" type="ORF">VFH_III238640</name>
</gene>
<feature type="compositionally biased region" description="Basic residues" evidence="1">
    <location>
        <begin position="56"/>
        <end position="69"/>
    </location>
</feature>
<dbReference type="EMBL" id="OX451738">
    <property type="protein sequence ID" value="CAI8606614.1"/>
    <property type="molecule type" value="Genomic_DNA"/>
</dbReference>
<organism evidence="2 3">
    <name type="scientific">Vicia faba</name>
    <name type="common">Broad bean</name>
    <name type="synonym">Faba vulgaris</name>
    <dbReference type="NCBI Taxonomy" id="3906"/>
    <lineage>
        <taxon>Eukaryota</taxon>
        <taxon>Viridiplantae</taxon>
        <taxon>Streptophyta</taxon>
        <taxon>Embryophyta</taxon>
        <taxon>Tracheophyta</taxon>
        <taxon>Spermatophyta</taxon>
        <taxon>Magnoliopsida</taxon>
        <taxon>eudicotyledons</taxon>
        <taxon>Gunneridae</taxon>
        <taxon>Pentapetalae</taxon>
        <taxon>rosids</taxon>
        <taxon>fabids</taxon>
        <taxon>Fabales</taxon>
        <taxon>Fabaceae</taxon>
        <taxon>Papilionoideae</taxon>
        <taxon>50 kb inversion clade</taxon>
        <taxon>NPAAA clade</taxon>
        <taxon>Hologalegina</taxon>
        <taxon>IRL clade</taxon>
        <taxon>Fabeae</taxon>
        <taxon>Vicia</taxon>
    </lineage>
</organism>
<dbReference type="AlphaFoldDB" id="A0AAV1A7S9"/>
<evidence type="ECO:0000313" key="2">
    <source>
        <dbReference type="EMBL" id="CAI8606614.1"/>
    </source>
</evidence>
<name>A0AAV1A7S9_VICFA</name>